<name>F6WC48_ORNAN</name>
<dbReference type="FunCoup" id="F6WC48">
    <property type="interactions" value="302"/>
</dbReference>
<organism evidence="8 9">
    <name type="scientific">Ornithorhynchus anatinus</name>
    <name type="common">Duckbill platypus</name>
    <dbReference type="NCBI Taxonomy" id="9258"/>
    <lineage>
        <taxon>Eukaryota</taxon>
        <taxon>Metazoa</taxon>
        <taxon>Chordata</taxon>
        <taxon>Craniata</taxon>
        <taxon>Vertebrata</taxon>
        <taxon>Euteleostomi</taxon>
        <taxon>Mammalia</taxon>
        <taxon>Monotremata</taxon>
        <taxon>Ornithorhynchidae</taxon>
        <taxon>Ornithorhynchus</taxon>
    </lineage>
</organism>
<dbReference type="Proteomes" id="UP000002279">
    <property type="component" value="Unplaced"/>
</dbReference>
<accession>F6WC48</accession>
<keyword evidence="3" id="KW-0732">Signal</keyword>
<keyword evidence="2" id="KW-0472">Membrane</keyword>
<dbReference type="Pfam" id="PF23665">
    <property type="entry name" value="CDCP1_CUB_6"/>
    <property type="match status" value="2"/>
</dbReference>
<dbReference type="Pfam" id="PF23668">
    <property type="entry name" value="CUB_CDCP1_2"/>
    <property type="match status" value="2"/>
</dbReference>
<feature type="chain" id="PRO_5027669558" evidence="3">
    <location>
        <begin position="44"/>
        <end position="857"/>
    </location>
</feature>
<dbReference type="Pfam" id="PF23667">
    <property type="entry name" value="CUB_CDCP1_1"/>
    <property type="match status" value="1"/>
</dbReference>
<dbReference type="OMA" id="IACETGR"/>
<feature type="domain" description="CDCP1 first CUB" evidence="5">
    <location>
        <begin position="53"/>
        <end position="121"/>
    </location>
</feature>
<dbReference type="InterPro" id="IPR056266">
    <property type="entry name" value="CDCP1_CUB_3rd_6th"/>
</dbReference>
<dbReference type="InterPro" id="IPR056268">
    <property type="entry name" value="CUB_CDCP1_1st"/>
</dbReference>
<evidence type="ECO:0000313" key="8">
    <source>
        <dbReference type="Ensembl" id="ENSOANP00000010854.2"/>
    </source>
</evidence>
<dbReference type="Ensembl" id="ENSOANT00000010856.3">
    <property type="protein sequence ID" value="ENSOANP00000010854.2"/>
    <property type="gene ID" value="ENSOANG00000006804.3"/>
</dbReference>
<reference evidence="8" key="2">
    <citation type="submission" date="2025-09" db="UniProtKB">
        <authorList>
            <consortium name="Ensembl"/>
        </authorList>
    </citation>
    <scope>IDENTIFICATION</scope>
    <source>
        <strain evidence="8">Glennie</strain>
    </source>
</reference>
<feature type="domain" description="CDCP1 second and fifth CUB" evidence="6">
    <location>
        <begin position="465"/>
        <end position="537"/>
    </location>
</feature>
<keyword evidence="9" id="KW-1185">Reference proteome</keyword>
<evidence type="ECO:0000259" key="6">
    <source>
        <dbReference type="Pfam" id="PF23668"/>
    </source>
</evidence>
<dbReference type="PANTHER" id="PTHR14477">
    <property type="entry name" value="CUB DOMAIN-CONTAINING PROTEIN 1"/>
    <property type="match status" value="1"/>
</dbReference>
<dbReference type="InterPro" id="IPR056269">
    <property type="entry name" value="CUB_CDCP1_2nd_5th"/>
</dbReference>
<gene>
    <name evidence="8" type="primary">CDCP1</name>
</gene>
<evidence type="ECO:0000259" key="7">
    <source>
        <dbReference type="Pfam" id="PF25142"/>
    </source>
</evidence>
<proteinExistence type="predicted"/>
<dbReference type="STRING" id="9258.ENSOANP00000010854"/>
<dbReference type="AlphaFoldDB" id="F6WC48"/>
<feature type="domain" description="CDCP1 fourth CUB" evidence="7">
    <location>
        <begin position="364"/>
        <end position="451"/>
    </location>
</feature>
<keyword evidence="2" id="KW-1133">Transmembrane helix</keyword>
<evidence type="ECO:0000256" key="3">
    <source>
        <dbReference type="SAM" id="SignalP"/>
    </source>
</evidence>
<evidence type="ECO:0000313" key="9">
    <source>
        <dbReference type="Proteomes" id="UP000002279"/>
    </source>
</evidence>
<feature type="domain" description="CDCP1 second and fifth CUB" evidence="6">
    <location>
        <begin position="130"/>
        <end position="232"/>
    </location>
</feature>
<dbReference type="Pfam" id="PF25142">
    <property type="entry name" value="CUB_CDCP1_4th"/>
    <property type="match status" value="1"/>
</dbReference>
<dbReference type="eggNOG" id="ENOG502QVKN">
    <property type="taxonomic scope" value="Eukaryota"/>
</dbReference>
<evidence type="ECO:0000256" key="1">
    <source>
        <dbReference type="SAM" id="MobiDB-lite"/>
    </source>
</evidence>
<evidence type="ECO:0000259" key="5">
    <source>
        <dbReference type="Pfam" id="PF23667"/>
    </source>
</evidence>
<sequence>MAGGSGRGSAAGPGSGSGPRGRPGLVPVLALMAGRLLLLLAAAQPFPSQAYYEISLPPGDSITVTIKLEPQVGTGLHCKICFQSLCWPAMTVRSGEKKTFYFNCINPEKYFVLTVHKEIDCTAERCPSGNVMLQPPRLPPLNKTFTWHVKADKRIGLELQFPSPRLKQIVPGSTCPDLVSYSIRGSVDTRMVNIGTFCSNGTVSQIKLQGGMIVDLKLPWNENRNSSGFSFKHSSPIKRLCIIESVFEGEGEATLMSANYPEGLPEDELMSWGFTIPPHLRTSVSFLNYTLANCANKEQRVEYHIPGSSSPEVIPFSDKQPGNIAGNFNISLLGCDQDTLNPGALRLLFQVLVQHPQNESSVTYEIDLSTEKVMMLTIEPRPVQNTRNYVPACLICQGPRICSPSLTLKSGSKYTISFLCNDLKRLWMFAEKNITCLDARICLGKSYTLRVPDDIVQLPVELNYFAWKLLAPKDKISIEMTPMLRLQQHTQEKPCTTSFRYILTSAVPGQDLRFGYYCPGGSVAKIQVKQDFSVMLRKFKEGFSNESSEQGLVVKFIAPSKDEGLFTVIPDLKGKVYLRTPYWDRGLPPLASASWNITVPKNQVARLEFSKERMGVACETGRAYMIIREQIPKAEEMVTREDELLPKPQVLHHSFWVNVSNCSPMKGKQLDLLFWVTLSPRKADLTVVILAAVGGGATLLFALGLVICYTKRKKKDFGKHPAVGIYNSSVNIQAPGQAEKFRKRRKDNDSHVYAVIEDTMVYRDLLKGSNGSVPEVDVYRPFEGPTASVPPSPPPICSRAGTKRPSTEDFSSFLPVSESEPYTFSHPKPDEQTVNGDTAVPLLDGKEQGEQGEATEQ</sequence>
<feature type="transmembrane region" description="Helical" evidence="2">
    <location>
        <begin position="687"/>
        <end position="709"/>
    </location>
</feature>
<keyword evidence="2" id="KW-0812">Transmembrane</keyword>
<dbReference type="InterPro" id="IPR038811">
    <property type="entry name" value="CDCP1"/>
</dbReference>
<reference evidence="8" key="1">
    <citation type="submission" date="2025-08" db="UniProtKB">
        <authorList>
            <consortium name="Ensembl"/>
        </authorList>
    </citation>
    <scope>IDENTIFICATION</scope>
    <source>
        <strain evidence="8">Glennie</strain>
    </source>
</reference>
<dbReference type="HOGENOM" id="CLU_007498_0_0_1"/>
<dbReference type="PANTHER" id="PTHR14477:SF1">
    <property type="entry name" value="CUB DOMAIN-CONTAINING PROTEIN 1"/>
    <property type="match status" value="1"/>
</dbReference>
<evidence type="ECO:0000256" key="2">
    <source>
        <dbReference type="SAM" id="Phobius"/>
    </source>
</evidence>
<protein>
    <submittedName>
        <fullName evidence="8">CUB domain containing protein 1</fullName>
    </submittedName>
</protein>
<dbReference type="InterPro" id="IPR056965">
    <property type="entry name" value="CUB_CDCP1_4th"/>
</dbReference>
<evidence type="ECO:0000259" key="4">
    <source>
        <dbReference type="Pfam" id="PF23665"/>
    </source>
</evidence>
<feature type="domain" description="CDCP1 third and sixth CUB" evidence="4">
    <location>
        <begin position="240"/>
        <end position="340"/>
    </location>
</feature>
<feature type="region of interest" description="Disordered" evidence="1">
    <location>
        <begin position="1"/>
        <end position="20"/>
    </location>
</feature>
<dbReference type="GeneTree" id="ENSGT00390000010209"/>
<feature type="region of interest" description="Disordered" evidence="1">
    <location>
        <begin position="784"/>
        <end position="857"/>
    </location>
</feature>
<dbReference type="Bgee" id="ENSOANG00000006804">
    <property type="expression patterns" value="Expressed in fibroblast and 5 other cell types or tissues"/>
</dbReference>
<feature type="signal peptide" evidence="3">
    <location>
        <begin position="1"/>
        <end position="43"/>
    </location>
</feature>
<feature type="domain" description="CDCP1 third and sixth CUB" evidence="4">
    <location>
        <begin position="562"/>
        <end position="675"/>
    </location>
</feature>
<dbReference type="InParanoid" id="F6WC48"/>